<feature type="transmembrane region" description="Helical" evidence="1">
    <location>
        <begin position="19"/>
        <end position="38"/>
    </location>
</feature>
<evidence type="ECO:0000256" key="1">
    <source>
        <dbReference type="SAM" id="Phobius"/>
    </source>
</evidence>
<keyword evidence="1" id="KW-1133">Transmembrane helix</keyword>
<dbReference type="STRING" id="1220578.FPE01S_02_06710"/>
<dbReference type="RefSeq" id="WP_046369423.1">
    <property type="nucleotide sequence ID" value="NZ_BBWV01000002.1"/>
</dbReference>
<accession>A0A0E9N1Q8</accession>
<feature type="transmembrane region" description="Helical" evidence="1">
    <location>
        <begin position="50"/>
        <end position="67"/>
    </location>
</feature>
<keyword evidence="1" id="KW-0472">Membrane</keyword>
<evidence type="ECO:0000313" key="2">
    <source>
        <dbReference type="EMBL" id="GAO43566.1"/>
    </source>
</evidence>
<dbReference type="AlphaFoldDB" id="A0A0E9N1Q8"/>
<name>A0A0E9N1Q8_9BACT</name>
<comment type="caution">
    <text evidence="2">The sequence shown here is derived from an EMBL/GenBank/DDBJ whole genome shotgun (WGS) entry which is preliminary data.</text>
</comment>
<sequence length="90" mass="10191">MAVVLHITVTAFVNGFNPFLGIVFLVIPLLVLGAYYFFVLANIRRFQTRLILLVILALGISFSYYYTNYRMQRNTGEPGAPRHYIDTSGA</sequence>
<evidence type="ECO:0000313" key="3">
    <source>
        <dbReference type="Proteomes" id="UP000033121"/>
    </source>
</evidence>
<keyword evidence="3" id="KW-1185">Reference proteome</keyword>
<gene>
    <name evidence="2" type="ORF">FPE01S_02_06710</name>
</gene>
<dbReference type="EMBL" id="BBWV01000002">
    <property type="protein sequence ID" value="GAO43566.1"/>
    <property type="molecule type" value="Genomic_DNA"/>
</dbReference>
<organism evidence="2 3">
    <name type="scientific">Flavihumibacter petaseus NBRC 106054</name>
    <dbReference type="NCBI Taxonomy" id="1220578"/>
    <lineage>
        <taxon>Bacteria</taxon>
        <taxon>Pseudomonadati</taxon>
        <taxon>Bacteroidota</taxon>
        <taxon>Chitinophagia</taxon>
        <taxon>Chitinophagales</taxon>
        <taxon>Chitinophagaceae</taxon>
        <taxon>Flavihumibacter</taxon>
    </lineage>
</organism>
<keyword evidence="1" id="KW-0812">Transmembrane</keyword>
<reference evidence="2 3" key="1">
    <citation type="submission" date="2015-04" db="EMBL/GenBank/DDBJ databases">
        <title>Whole genome shotgun sequence of Flavihumibacter petaseus NBRC 106054.</title>
        <authorList>
            <person name="Miyazawa S."/>
            <person name="Hosoyama A."/>
            <person name="Hashimoto M."/>
            <person name="Noguchi M."/>
            <person name="Tsuchikane K."/>
            <person name="Ohji S."/>
            <person name="Yamazoe A."/>
            <person name="Ichikawa N."/>
            <person name="Kimura A."/>
            <person name="Fujita N."/>
        </authorList>
    </citation>
    <scope>NUCLEOTIDE SEQUENCE [LARGE SCALE GENOMIC DNA]</scope>
    <source>
        <strain evidence="2 3">NBRC 106054</strain>
    </source>
</reference>
<proteinExistence type="predicted"/>
<protein>
    <submittedName>
        <fullName evidence="2">Uncharacterized protein</fullName>
    </submittedName>
</protein>
<dbReference type="Proteomes" id="UP000033121">
    <property type="component" value="Unassembled WGS sequence"/>
</dbReference>